<dbReference type="Proteomes" id="UP001231189">
    <property type="component" value="Unassembled WGS sequence"/>
</dbReference>
<organism evidence="6 7">
    <name type="scientific">Lolium multiflorum</name>
    <name type="common">Italian ryegrass</name>
    <name type="synonym">Lolium perenne subsp. multiflorum</name>
    <dbReference type="NCBI Taxonomy" id="4521"/>
    <lineage>
        <taxon>Eukaryota</taxon>
        <taxon>Viridiplantae</taxon>
        <taxon>Streptophyta</taxon>
        <taxon>Embryophyta</taxon>
        <taxon>Tracheophyta</taxon>
        <taxon>Spermatophyta</taxon>
        <taxon>Magnoliopsida</taxon>
        <taxon>Liliopsida</taxon>
        <taxon>Poales</taxon>
        <taxon>Poaceae</taxon>
        <taxon>BOP clade</taxon>
        <taxon>Pooideae</taxon>
        <taxon>Poodae</taxon>
        <taxon>Poeae</taxon>
        <taxon>Poeae Chloroplast Group 2 (Poeae type)</taxon>
        <taxon>Loliodinae</taxon>
        <taxon>Loliinae</taxon>
        <taxon>Lolium</taxon>
    </lineage>
</organism>
<keyword evidence="3" id="KW-0862">Zinc</keyword>
<dbReference type="PROSITE" id="PS51999">
    <property type="entry name" value="ZF_GRF"/>
    <property type="match status" value="1"/>
</dbReference>
<proteinExistence type="predicted"/>
<dbReference type="AlphaFoldDB" id="A0AAD8RCP8"/>
<reference evidence="6" key="1">
    <citation type="submission" date="2023-07" db="EMBL/GenBank/DDBJ databases">
        <title>A chromosome-level genome assembly of Lolium multiflorum.</title>
        <authorList>
            <person name="Chen Y."/>
            <person name="Copetti D."/>
            <person name="Kolliker R."/>
            <person name="Studer B."/>
        </authorList>
    </citation>
    <scope>NUCLEOTIDE SEQUENCE</scope>
    <source>
        <strain evidence="6">02402/16</strain>
        <tissue evidence="6">Leaf</tissue>
    </source>
</reference>
<keyword evidence="2 4" id="KW-0863">Zinc-finger</keyword>
<evidence type="ECO:0000256" key="3">
    <source>
        <dbReference type="ARBA" id="ARBA00022833"/>
    </source>
</evidence>
<evidence type="ECO:0000256" key="2">
    <source>
        <dbReference type="ARBA" id="ARBA00022771"/>
    </source>
</evidence>
<keyword evidence="1" id="KW-0479">Metal-binding</keyword>
<name>A0AAD8RCP8_LOLMU</name>
<dbReference type="EMBL" id="JAUUTY010000006">
    <property type="protein sequence ID" value="KAK1618206.1"/>
    <property type="molecule type" value="Genomic_DNA"/>
</dbReference>
<dbReference type="InterPro" id="IPR010666">
    <property type="entry name" value="Znf_GRF"/>
</dbReference>
<dbReference type="PANTHER" id="PTHR48143:SF1">
    <property type="entry name" value="ZINC FINGER GRF-TYPE DOMAIN-CONTAINING PROTEIN"/>
    <property type="match status" value="1"/>
</dbReference>
<accession>A0AAD8RCP8</accession>
<evidence type="ECO:0000259" key="5">
    <source>
        <dbReference type="PROSITE" id="PS51999"/>
    </source>
</evidence>
<protein>
    <recommendedName>
        <fullName evidence="5">GRF-type domain-containing protein</fullName>
    </recommendedName>
</protein>
<feature type="domain" description="GRF-type" evidence="5">
    <location>
        <begin position="33"/>
        <end position="91"/>
    </location>
</feature>
<evidence type="ECO:0000256" key="1">
    <source>
        <dbReference type="ARBA" id="ARBA00022723"/>
    </source>
</evidence>
<keyword evidence="7" id="KW-1185">Reference proteome</keyword>
<sequence length="149" mass="17341">MASSDPTENPRKWKHTADLWPSNFPEGTEQARCWCGDLCVSKRCDDWDAKHGRRFWMCPNYAHDKAKPRNPYDYPPSPPPLCQFVKWIDLEQSTSHKEEMLHMWFSIVKVRGVSLFAWIKTENRVAPHVLELHFAQHSAARTGATLFSD</sequence>
<evidence type="ECO:0000313" key="6">
    <source>
        <dbReference type="EMBL" id="KAK1618206.1"/>
    </source>
</evidence>
<evidence type="ECO:0000256" key="4">
    <source>
        <dbReference type="PROSITE-ProRule" id="PRU01343"/>
    </source>
</evidence>
<dbReference type="GO" id="GO:0008270">
    <property type="term" value="F:zinc ion binding"/>
    <property type="evidence" value="ECO:0007669"/>
    <property type="project" value="UniProtKB-KW"/>
</dbReference>
<evidence type="ECO:0000313" key="7">
    <source>
        <dbReference type="Proteomes" id="UP001231189"/>
    </source>
</evidence>
<gene>
    <name evidence="6" type="ORF">QYE76_023723</name>
</gene>
<comment type="caution">
    <text evidence="6">The sequence shown here is derived from an EMBL/GenBank/DDBJ whole genome shotgun (WGS) entry which is preliminary data.</text>
</comment>
<dbReference type="PANTHER" id="PTHR48143">
    <property type="entry name" value="ZINC FINGER GRF-TYPE DOMAIN-CONTAINING PROTEIN"/>
    <property type="match status" value="1"/>
</dbReference>